<accession>A0AAX2ABD8</accession>
<dbReference type="PANTHER" id="PTHR34979:SF1">
    <property type="entry name" value="INNER MEMBRANE PROTEIN YGAZ"/>
    <property type="match status" value="1"/>
</dbReference>
<evidence type="ECO:0000256" key="5">
    <source>
        <dbReference type="ARBA" id="ARBA00022692"/>
    </source>
</evidence>
<comment type="subcellular location">
    <subcellularLocation>
        <location evidence="1">Cell membrane</location>
        <topology evidence="1">Multi-pass membrane protein</topology>
    </subcellularLocation>
</comment>
<feature type="transmembrane region" description="Helical" evidence="8">
    <location>
        <begin position="205"/>
        <end position="221"/>
    </location>
</feature>
<feature type="transmembrane region" description="Helical" evidence="8">
    <location>
        <begin position="159"/>
        <end position="176"/>
    </location>
</feature>
<proteinExistence type="inferred from homology"/>
<dbReference type="Proteomes" id="UP000289193">
    <property type="component" value="Unassembled WGS sequence"/>
</dbReference>
<evidence type="ECO:0000313" key="12">
    <source>
        <dbReference type="Proteomes" id="UP000289193"/>
    </source>
</evidence>
<comment type="similarity">
    <text evidence="2">Belongs to the AzlC family.</text>
</comment>
<keyword evidence="4" id="KW-1003">Cell membrane</keyword>
<dbReference type="PANTHER" id="PTHR34979">
    <property type="entry name" value="INNER MEMBRANE PROTEIN YGAZ"/>
    <property type="match status" value="1"/>
</dbReference>
<dbReference type="GO" id="GO:0005886">
    <property type="term" value="C:plasma membrane"/>
    <property type="evidence" value="ECO:0007669"/>
    <property type="project" value="UniProtKB-SubCell"/>
</dbReference>
<evidence type="ECO:0000256" key="3">
    <source>
        <dbReference type="ARBA" id="ARBA00022448"/>
    </source>
</evidence>
<dbReference type="EMBL" id="PDKM01000001">
    <property type="protein sequence ID" value="RXK10957.1"/>
    <property type="molecule type" value="Genomic_DNA"/>
</dbReference>
<reference evidence="9 11" key="2">
    <citation type="submission" date="2018-07" db="EMBL/GenBank/DDBJ databases">
        <title>Complete genome of the Arcobacter bivalviorum type strain LMG 26154.</title>
        <authorList>
            <person name="Miller W.G."/>
            <person name="Yee E."/>
            <person name="Bono J.L."/>
        </authorList>
    </citation>
    <scope>NUCLEOTIDE SEQUENCE [LARGE SCALE GENOMIC DNA]</scope>
    <source>
        <strain evidence="9 11">LMG 26154</strain>
    </source>
</reference>
<reference evidence="10 12" key="1">
    <citation type="submission" date="2017-10" db="EMBL/GenBank/DDBJ databases">
        <title>Genomics of the genus Arcobacter.</title>
        <authorList>
            <person name="Perez-Cataluna A."/>
            <person name="Figueras M.J."/>
        </authorList>
    </citation>
    <scope>NUCLEOTIDE SEQUENCE [LARGE SCALE GENOMIC DNA]</scope>
    <source>
        <strain evidence="10 12">CECT 7835</strain>
    </source>
</reference>
<evidence type="ECO:0000313" key="11">
    <source>
        <dbReference type="Proteomes" id="UP000253850"/>
    </source>
</evidence>
<dbReference type="RefSeq" id="WP_114838692.1">
    <property type="nucleotide sequence ID" value="NZ_CP031217.1"/>
</dbReference>
<feature type="transmembrane region" description="Helical" evidence="8">
    <location>
        <begin position="38"/>
        <end position="60"/>
    </location>
</feature>
<name>A0AAX2ABD8_9BACT</name>
<evidence type="ECO:0000256" key="4">
    <source>
        <dbReference type="ARBA" id="ARBA00022475"/>
    </source>
</evidence>
<dbReference type="Pfam" id="PF03591">
    <property type="entry name" value="AzlC"/>
    <property type="match status" value="1"/>
</dbReference>
<feature type="transmembrane region" description="Helical" evidence="8">
    <location>
        <begin position="66"/>
        <end position="93"/>
    </location>
</feature>
<feature type="transmembrane region" description="Helical" evidence="8">
    <location>
        <begin position="12"/>
        <end position="31"/>
    </location>
</feature>
<evidence type="ECO:0000256" key="2">
    <source>
        <dbReference type="ARBA" id="ARBA00010735"/>
    </source>
</evidence>
<dbReference type="AlphaFoldDB" id="A0AAX2ABD8"/>
<keyword evidence="3" id="KW-0813">Transport</keyword>
<evidence type="ECO:0000256" key="8">
    <source>
        <dbReference type="SAM" id="Phobius"/>
    </source>
</evidence>
<feature type="transmembrane region" description="Helical" evidence="8">
    <location>
        <begin position="183"/>
        <end position="199"/>
    </location>
</feature>
<sequence>MDNNFRNGFLANLPIGVSVFAYGAVLGVLCIQKDIEFYQLALMNIFIFAGSSQFVIVDMWSTSLDIIGVTVAALLVNLRYFLVTASLNTLFLGTTKTQKFKFMHFVTDESWAITMQRLKQEEITPMFLLGGGVCIFSVWFLGTSMGYFLGDFIQSPEKYGLDFAFIAIFLALVISMYKGKENIIPWLITIVSAIAFEQLIDGKIYIVLAAILGALSAVIFSKDKRYE</sequence>
<dbReference type="GO" id="GO:1903785">
    <property type="term" value="P:L-valine transmembrane transport"/>
    <property type="evidence" value="ECO:0007669"/>
    <property type="project" value="TreeGrafter"/>
</dbReference>
<dbReference type="KEGG" id="hbv:ABIV_0822"/>
<dbReference type="InterPro" id="IPR011606">
    <property type="entry name" value="Brnchd-chn_aa_trnsp_permease"/>
</dbReference>
<dbReference type="EMBL" id="CP031217">
    <property type="protein sequence ID" value="AXH11831.1"/>
    <property type="molecule type" value="Genomic_DNA"/>
</dbReference>
<keyword evidence="12" id="KW-1185">Reference proteome</keyword>
<evidence type="ECO:0000313" key="10">
    <source>
        <dbReference type="EMBL" id="RXK10957.1"/>
    </source>
</evidence>
<evidence type="ECO:0000256" key="6">
    <source>
        <dbReference type="ARBA" id="ARBA00022989"/>
    </source>
</evidence>
<feature type="transmembrane region" description="Helical" evidence="8">
    <location>
        <begin position="126"/>
        <end position="147"/>
    </location>
</feature>
<evidence type="ECO:0000256" key="7">
    <source>
        <dbReference type="ARBA" id="ARBA00023136"/>
    </source>
</evidence>
<gene>
    <name evidence="9" type="ORF">ABIV_0822</name>
    <name evidence="10" type="ORF">CRV05_00890</name>
</gene>
<organism evidence="10 12">
    <name type="scientific">Halarcobacter bivalviorum</name>
    <dbReference type="NCBI Taxonomy" id="663364"/>
    <lineage>
        <taxon>Bacteria</taxon>
        <taxon>Pseudomonadati</taxon>
        <taxon>Campylobacterota</taxon>
        <taxon>Epsilonproteobacteria</taxon>
        <taxon>Campylobacterales</taxon>
        <taxon>Arcobacteraceae</taxon>
        <taxon>Halarcobacter</taxon>
    </lineage>
</organism>
<keyword evidence="5 8" id="KW-0812">Transmembrane</keyword>
<dbReference type="Proteomes" id="UP000253850">
    <property type="component" value="Chromosome"/>
</dbReference>
<keyword evidence="7 8" id="KW-0472">Membrane</keyword>
<protein>
    <submittedName>
        <fullName evidence="10">Branched-chain amino acid permease</fullName>
    </submittedName>
    <submittedName>
        <fullName evidence="9">Branched-chain amino acid transport protein, AzlC family</fullName>
    </submittedName>
</protein>
<evidence type="ECO:0000313" key="9">
    <source>
        <dbReference type="EMBL" id="AXH11831.1"/>
    </source>
</evidence>
<evidence type="ECO:0000256" key="1">
    <source>
        <dbReference type="ARBA" id="ARBA00004651"/>
    </source>
</evidence>
<keyword evidence="6 8" id="KW-1133">Transmembrane helix</keyword>